<dbReference type="AlphaFoldDB" id="A0A316UBA6"/>
<proteinExistence type="inferred from homology"/>
<evidence type="ECO:0000256" key="4">
    <source>
        <dbReference type="ARBA" id="ARBA00023295"/>
    </source>
</evidence>
<dbReference type="OrthoDB" id="195678at2759"/>
<evidence type="ECO:0000313" key="10">
    <source>
        <dbReference type="EMBL" id="PWN22506.1"/>
    </source>
</evidence>
<keyword evidence="9" id="KW-0732">Signal</keyword>
<dbReference type="Gene3D" id="2.115.10.20">
    <property type="entry name" value="Glycosyl hydrolase domain, family 43"/>
    <property type="match status" value="1"/>
</dbReference>
<organism evidence="10 11">
    <name type="scientific">Pseudomicrostroma glucosiphilum</name>
    <dbReference type="NCBI Taxonomy" id="1684307"/>
    <lineage>
        <taxon>Eukaryota</taxon>
        <taxon>Fungi</taxon>
        <taxon>Dikarya</taxon>
        <taxon>Basidiomycota</taxon>
        <taxon>Ustilaginomycotina</taxon>
        <taxon>Exobasidiomycetes</taxon>
        <taxon>Microstromatales</taxon>
        <taxon>Microstromatales incertae sedis</taxon>
        <taxon>Pseudomicrostroma</taxon>
    </lineage>
</organism>
<evidence type="ECO:0000256" key="2">
    <source>
        <dbReference type="ARBA" id="ARBA00009865"/>
    </source>
</evidence>
<feature type="site" description="Important for catalytic activity, responsible for pKa modulation of the active site Glu and correct orientation of both the proton donor and substrate" evidence="7">
    <location>
        <position position="164"/>
    </location>
</feature>
<dbReference type="EMBL" id="KZ819323">
    <property type="protein sequence ID" value="PWN22506.1"/>
    <property type="molecule type" value="Genomic_DNA"/>
</dbReference>
<dbReference type="Pfam" id="PF04616">
    <property type="entry name" value="Glyco_hydro_43"/>
    <property type="match status" value="1"/>
</dbReference>
<dbReference type="Proteomes" id="UP000245942">
    <property type="component" value="Unassembled WGS sequence"/>
</dbReference>
<evidence type="ECO:0000256" key="8">
    <source>
        <dbReference type="RuleBase" id="RU361187"/>
    </source>
</evidence>
<accession>A0A316UBA6</accession>
<keyword evidence="4 8" id="KW-0326">Glycosidase</keyword>
<evidence type="ECO:0000256" key="3">
    <source>
        <dbReference type="ARBA" id="ARBA00022801"/>
    </source>
</evidence>
<feature type="chain" id="PRO_5016300366" description="Endo-1,5-alpha-L-arabinanase A" evidence="9">
    <location>
        <begin position="18"/>
        <end position="250"/>
    </location>
</feature>
<dbReference type="RefSeq" id="XP_025349666.1">
    <property type="nucleotide sequence ID" value="XM_025494154.1"/>
</dbReference>
<evidence type="ECO:0000256" key="9">
    <source>
        <dbReference type="SAM" id="SignalP"/>
    </source>
</evidence>
<protein>
    <recommendedName>
        <fullName evidence="5">Endo-1,5-alpha-L-arabinanase A</fullName>
    </recommendedName>
</protein>
<evidence type="ECO:0000313" key="11">
    <source>
        <dbReference type="Proteomes" id="UP000245942"/>
    </source>
</evidence>
<dbReference type="SUPFAM" id="SSF75005">
    <property type="entry name" value="Arabinanase/levansucrase/invertase"/>
    <property type="match status" value="1"/>
</dbReference>
<dbReference type="InterPro" id="IPR006710">
    <property type="entry name" value="Glyco_hydro_43"/>
</dbReference>
<dbReference type="STRING" id="1684307.A0A316UBA6"/>
<comment type="pathway">
    <text evidence="1">Glycan metabolism; L-arabinan degradation.</text>
</comment>
<feature type="active site" description="Proton donor" evidence="6">
    <location>
        <position position="215"/>
    </location>
</feature>
<dbReference type="PANTHER" id="PTHR43301:SF3">
    <property type="entry name" value="ARABINAN ENDO-1,5-ALPHA-L-ARABINOSIDASE A-RELATED"/>
    <property type="match status" value="1"/>
</dbReference>
<evidence type="ECO:0000256" key="5">
    <source>
        <dbReference type="ARBA" id="ARBA00042202"/>
    </source>
</evidence>
<dbReference type="GO" id="GO:0005975">
    <property type="term" value="P:carbohydrate metabolic process"/>
    <property type="evidence" value="ECO:0007669"/>
    <property type="project" value="InterPro"/>
</dbReference>
<dbReference type="PANTHER" id="PTHR43301">
    <property type="entry name" value="ARABINAN ENDO-1,5-ALPHA-L-ARABINOSIDASE"/>
    <property type="match status" value="1"/>
</dbReference>
<feature type="active site" description="Proton acceptor" evidence="6">
    <location>
        <position position="52"/>
    </location>
</feature>
<reference evidence="10 11" key="1">
    <citation type="journal article" date="2018" name="Mol. Biol. Evol.">
        <title>Broad Genomic Sampling Reveals a Smut Pathogenic Ancestry of the Fungal Clade Ustilaginomycotina.</title>
        <authorList>
            <person name="Kijpornyongpan T."/>
            <person name="Mondo S.J."/>
            <person name="Barry K."/>
            <person name="Sandor L."/>
            <person name="Lee J."/>
            <person name="Lipzen A."/>
            <person name="Pangilinan J."/>
            <person name="LaButti K."/>
            <person name="Hainaut M."/>
            <person name="Henrissat B."/>
            <person name="Grigoriev I.V."/>
            <person name="Spatafora J.W."/>
            <person name="Aime M.C."/>
        </authorList>
    </citation>
    <scope>NUCLEOTIDE SEQUENCE [LARGE SCALE GENOMIC DNA]</scope>
    <source>
        <strain evidence="10 11">MCA 4718</strain>
    </source>
</reference>
<dbReference type="InterPro" id="IPR023296">
    <property type="entry name" value="Glyco_hydro_beta-prop_sf"/>
</dbReference>
<dbReference type="InterPro" id="IPR050727">
    <property type="entry name" value="GH43_arabinanases"/>
</dbReference>
<evidence type="ECO:0000256" key="6">
    <source>
        <dbReference type="PIRSR" id="PIRSR606710-1"/>
    </source>
</evidence>
<evidence type="ECO:0000256" key="1">
    <source>
        <dbReference type="ARBA" id="ARBA00004834"/>
    </source>
</evidence>
<evidence type="ECO:0000256" key="7">
    <source>
        <dbReference type="PIRSR" id="PIRSR606710-2"/>
    </source>
</evidence>
<gene>
    <name evidence="10" type="ORF">BCV69DRAFT_297793</name>
</gene>
<feature type="signal peptide" evidence="9">
    <location>
        <begin position="1"/>
        <end position="17"/>
    </location>
</feature>
<comment type="similarity">
    <text evidence="2 8">Belongs to the glycosyl hydrolase 43 family.</text>
</comment>
<dbReference type="GO" id="GO:0004553">
    <property type="term" value="F:hydrolase activity, hydrolyzing O-glycosyl compounds"/>
    <property type="evidence" value="ECO:0007669"/>
    <property type="project" value="InterPro"/>
</dbReference>
<dbReference type="GeneID" id="37015888"/>
<keyword evidence="3 8" id="KW-0378">Hydrolase</keyword>
<name>A0A316UBA6_9BASI</name>
<sequence length="250" mass="27265">MHSLFLILLLLSQVISGQVQSPFSGLENQQRAPKSAYPEPIKIIDGPVHVRDPTLVYDAKGQQYIVMSTGNELLYLSSPNLTGPYVQAGSVLGNASLISSSYNPWAPDVTLIDGKFYVYYCVSRFGTQDSTIGLAISSSGEESSFHDLGGLFSTEHGNISNALDPHLVPGGEYLSYGSYFGGIYLAKLNSLTSIDQSSLPGIKIADGFPFPNAIEGSFIFHRKPWYYLFLSEGQCCGFNQHELPEDNTTE</sequence>
<keyword evidence="11" id="KW-1185">Reference proteome</keyword>